<dbReference type="AlphaFoldDB" id="A0A3Q0J3E6"/>
<dbReference type="GO" id="GO:0005789">
    <property type="term" value="C:endoplasmic reticulum membrane"/>
    <property type="evidence" value="ECO:0007669"/>
    <property type="project" value="UniProtKB-SubCell"/>
</dbReference>
<evidence type="ECO:0000256" key="1">
    <source>
        <dbReference type="ARBA" id="ARBA00001974"/>
    </source>
</evidence>
<dbReference type="RefSeq" id="XP_026683009.1">
    <property type="nucleotide sequence ID" value="XM_026827208.1"/>
</dbReference>
<dbReference type="PaxDb" id="121845-A0A3Q0J3E6"/>
<keyword evidence="3 8" id="KW-0285">Flavoprotein</keyword>
<evidence type="ECO:0000256" key="9">
    <source>
        <dbReference type="RuleBase" id="RU361177"/>
    </source>
</evidence>
<dbReference type="FunFam" id="3.50.50.60:FF:000138">
    <property type="entry name" value="Flavin-containing monooxygenase"/>
    <property type="match status" value="1"/>
</dbReference>
<dbReference type="InterPro" id="IPR036188">
    <property type="entry name" value="FAD/NAD-bd_sf"/>
</dbReference>
<comment type="similarity">
    <text evidence="2 8 9">Belongs to the FMO family.</text>
</comment>
<reference evidence="11" key="1">
    <citation type="submission" date="2025-08" db="UniProtKB">
        <authorList>
            <consortium name="RefSeq"/>
        </authorList>
    </citation>
    <scope>IDENTIFICATION</scope>
</reference>
<keyword evidence="8" id="KW-0472">Membrane</keyword>
<evidence type="ECO:0000256" key="3">
    <source>
        <dbReference type="ARBA" id="ARBA00022630"/>
    </source>
</evidence>
<dbReference type="Proteomes" id="UP000079169">
    <property type="component" value="Unplaced"/>
</dbReference>
<dbReference type="GO" id="GO:0004499">
    <property type="term" value="F:N,N-dimethylaniline monooxygenase activity"/>
    <property type="evidence" value="ECO:0007669"/>
    <property type="project" value="UniProtKB-UniRule"/>
</dbReference>
<gene>
    <name evidence="11" type="primary">LOC103514160</name>
</gene>
<dbReference type="STRING" id="121845.A0A3Q0J3E6"/>
<protein>
    <recommendedName>
        <fullName evidence="9">Flavin-containing monooxygenase</fullName>
        <ecNumber evidence="9">1.-.-.-</ecNumber>
    </recommendedName>
</protein>
<keyword evidence="5 8" id="KW-0521">NADP</keyword>
<keyword evidence="4 8" id="KW-0274">FAD</keyword>
<dbReference type="PIRSF" id="PIRSF000332">
    <property type="entry name" value="FMO"/>
    <property type="match status" value="1"/>
</dbReference>
<evidence type="ECO:0000256" key="5">
    <source>
        <dbReference type="ARBA" id="ARBA00022857"/>
    </source>
</evidence>
<evidence type="ECO:0000313" key="10">
    <source>
        <dbReference type="Proteomes" id="UP000079169"/>
    </source>
</evidence>
<keyword evidence="6 8" id="KW-0560">Oxidoreductase</keyword>
<dbReference type="SUPFAM" id="SSF51905">
    <property type="entry name" value="FAD/NAD(P)-binding domain"/>
    <property type="match status" value="3"/>
</dbReference>
<dbReference type="GO" id="GO:0050660">
    <property type="term" value="F:flavin adenine dinucleotide binding"/>
    <property type="evidence" value="ECO:0007669"/>
    <property type="project" value="InterPro"/>
</dbReference>
<dbReference type="PANTHER" id="PTHR23023">
    <property type="entry name" value="DIMETHYLANILINE MONOOXYGENASE"/>
    <property type="match status" value="1"/>
</dbReference>
<evidence type="ECO:0000256" key="7">
    <source>
        <dbReference type="ARBA" id="ARBA00023033"/>
    </source>
</evidence>
<evidence type="ECO:0000256" key="8">
    <source>
        <dbReference type="PIRNR" id="PIRNR000332"/>
    </source>
</evidence>
<comment type="cofactor">
    <cofactor evidence="1 8 9">
        <name>FAD</name>
        <dbReference type="ChEBI" id="CHEBI:57692"/>
    </cofactor>
</comment>
<dbReference type="GO" id="GO:0050661">
    <property type="term" value="F:NADP binding"/>
    <property type="evidence" value="ECO:0007669"/>
    <property type="project" value="InterPro"/>
</dbReference>
<dbReference type="InterPro" id="IPR050346">
    <property type="entry name" value="FMO-like"/>
</dbReference>
<keyword evidence="10" id="KW-1185">Reference proteome</keyword>
<dbReference type="KEGG" id="dci:103514160"/>
<dbReference type="GeneID" id="103514160"/>
<proteinExistence type="inferred from homology"/>
<keyword evidence="7 8" id="KW-0503">Monooxygenase</keyword>
<dbReference type="InterPro" id="IPR020946">
    <property type="entry name" value="Flavin_mOase-like"/>
</dbReference>
<accession>A0A3Q0J3E6</accession>
<evidence type="ECO:0000256" key="6">
    <source>
        <dbReference type="ARBA" id="ARBA00023002"/>
    </source>
</evidence>
<organism evidence="10 11">
    <name type="scientific">Diaphorina citri</name>
    <name type="common">Asian citrus psyllid</name>
    <dbReference type="NCBI Taxonomy" id="121845"/>
    <lineage>
        <taxon>Eukaryota</taxon>
        <taxon>Metazoa</taxon>
        <taxon>Ecdysozoa</taxon>
        <taxon>Arthropoda</taxon>
        <taxon>Hexapoda</taxon>
        <taxon>Insecta</taxon>
        <taxon>Pterygota</taxon>
        <taxon>Neoptera</taxon>
        <taxon>Paraneoptera</taxon>
        <taxon>Hemiptera</taxon>
        <taxon>Sternorrhyncha</taxon>
        <taxon>Psylloidea</taxon>
        <taxon>Psyllidae</taxon>
        <taxon>Diaphorininae</taxon>
        <taxon>Diaphorina</taxon>
    </lineage>
</organism>
<evidence type="ECO:0000256" key="4">
    <source>
        <dbReference type="ARBA" id="ARBA00022827"/>
    </source>
</evidence>
<dbReference type="Gene3D" id="3.50.50.60">
    <property type="entry name" value="FAD/NAD(P)-binding domain"/>
    <property type="match status" value="3"/>
</dbReference>
<evidence type="ECO:0000256" key="2">
    <source>
        <dbReference type="ARBA" id="ARBA00009183"/>
    </source>
</evidence>
<dbReference type="InterPro" id="IPR000960">
    <property type="entry name" value="Flavin_mOase"/>
</dbReference>
<comment type="subcellular location">
    <subcellularLocation>
        <location evidence="8">Endoplasmic reticulum membrane</location>
    </subcellularLocation>
</comment>
<dbReference type="Pfam" id="PF00743">
    <property type="entry name" value="FMO-like"/>
    <property type="match status" value="3"/>
</dbReference>
<keyword evidence="8" id="KW-0256">Endoplasmic reticulum</keyword>
<evidence type="ECO:0000313" key="11">
    <source>
        <dbReference type="RefSeq" id="XP_026683009.1"/>
    </source>
</evidence>
<dbReference type="EC" id="1.-.-.-" evidence="9"/>
<name>A0A3Q0J3E6_DIACI</name>
<sequence>MVQDKSSPILHIGVIGGGPGGLTATKRLTEPGSGFTCTTFEQSDNVGGTWVYTENTGRDQFGLPVHSSMYKNLRTNLPKEIMELSGYHHKCNPDKTYITANDVLEYLNDFADNFNLRKYIKFRHYVNYVKPIDNNKWKVQVRDLIHQKTVNYIFDGVMICIGNYSNPVYPDFKGKDVCQIPIMHSHEYRTPEPFAGKRAVVVGSGPSGLDITHDISTEATTVSAYLRFDNKTITKRKKFDKGKLQNFSFVIKQRTDTYIFDGILICTGNYNHPIYPEFKGKDMCQIPILHSRDYRTPEPFAGKQAVVVGSGQSGLDITLDIATRASTVFLSHHSERVTSLCLPNNVVLKPDVAELTPTGVRFQDGSYEQVDIILCCTGYTNHYPFLHESCGIKVVNKNVQPLYKHTINIEHPTMFILGVPRHTLLFNLFDLQVRLFQQLMQGHITLPSKEEMLADTKQEVLAHLNEGQNPNTFHIIGHRSENFLNSIISMMRDESPLPPVLLKVYFDSYGQLTEDFIGFRNNKYQIFNDQAYVRTGPVT</sequence>
<dbReference type="PRINTS" id="PR00370">
    <property type="entry name" value="FMOXYGENASE"/>
</dbReference>